<reference evidence="6 7" key="1">
    <citation type="journal article" date="2013" name="Mar. Genomics">
        <title>Expression of sulfatases in Rhodopirellula baltica and the diversity of sulfatases in the genus Rhodopirellula.</title>
        <authorList>
            <person name="Wegner C.E."/>
            <person name="Richter-Heitmann T."/>
            <person name="Klindworth A."/>
            <person name="Klockow C."/>
            <person name="Richter M."/>
            <person name="Achstetter T."/>
            <person name="Glockner F.O."/>
            <person name="Harder J."/>
        </authorList>
    </citation>
    <scope>NUCLEOTIDE SEQUENCE [LARGE SCALE GENOMIC DNA]</scope>
    <source>
        <strain evidence="6 7">WH47</strain>
    </source>
</reference>
<dbReference type="CDD" id="cd17521">
    <property type="entry name" value="RMtype1_S_Sau13435ORF2165P_TRD2-CR2_like"/>
    <property type="match status" value="1"/>
</dbReference>
<dbReference type="PANTHER" id="PTHR43140">
    <property type="entry name" value="TYPE-1 RESTRICTION ENZYME ECOKI SPECIFICITY PROTEIN"/>
    <property type="match status" value="1"/>
</dbReference>
<dbReference type="AlphaFoldDB" id="F2AU19"/>
<keyword evidence="3" id="KW-0238">DNA-binding</keyword>
<feature type="domain" description="Type I restriction modification DNA specificity" evidence="5">
    <location>
        <begin position="459"/>
        <end position="576"/>
    </location>
</feature>
<dbReference type="SUPFAM" id="SSF116734">
    <property type="entry name" value="DNA methylase specificity domain"/>
    <property type="match status" value="2"/>
</dbReference>
<name>F2AU19_RHOBT</name>
<feature type="compositionally biased region" description="Polar residues" evidence="4">
    <location>
        <begin position="311"/>
        <end position="321"/>
    </location>
</feature>
<proteinExistence type="inferred from homology"/>
<dbReference type="EMBL" id="AFAR01000171">
    <property type="protein sequence ID" value="EGF26810.1"/>
    <property type="molecule type" value="Genomic_DNA"/>
</dbReference>
<evidence type="ECO:0000256" key="3">
    <source>
        <dbReference type="ARBA" id="ARBA00023125"/>
    </source>
</evidence>
<dbReference type="InterPro" id="IPR000055">
    <property type="entry name" value="Restrct_endonuc_typeI_TRD"/>
</dbReference>
<evidence type="ECO:0000256" key="4">
    <source>
        <dbReference type="SAM" id="MobiDB-lite"/>
    </source>
</evidence>
<gene>
    <name evidence="6" type="ORF">RBWH47_04983</name>
</gene>
<protein>
    <submittedName>
        <fullName evidence="6">Type I restriction-modification system S subunit</fullName>
    </submittedName>
</protein>
<evidence type="ECO:0000256" key="2">
    <source>
        <dbReference type="ARBA" id="ARBA00022747"/>
    </source>
</evidence>
<feature type="region of interest" description="Disordered" evidence="4">
    <location>
        <begin position="301"/>
        <end position="321"/>
    </location>
</feature>
<evidence type="ECO:0000256" key="1">
    <source>
        <dbReference type="ARBA" id="ARBA00010923"/>
    </source>
</evidence>
<dbReference type="RefSeq" id="WP_007327130.1">
    <property type="nucleotide sequence ID" value="NZ_AFAR01000171.1"/>
</dbReference>
<dbReference type="Gene3D" id="3.90.220.20">
    <property type="entry name" value="DNA methylase specificity domains"/>
    <property type="match status" value="2"/>
</dbReference>
<dbReference type="InterPro" id="IPR051212">
    <property type="entry name" value="Type-I_RE_S_subunit"/>
</dbReference>
<sequence>MSLVEPADSPPWESPQWQEAVSQNPGLAPFFDNLESFVELPEGVEKLRELFLDLAVRGKLVQQDESEGEGATLLAEVADDRIEYLKSRGLKKGKSLKPPAPEEFQVPANWTLTHLNDLAYQVHYGYTASADENLRDVRMLRITDIQNNMVNWQTVPGCEIEEEKVAQYELADNDLLIARTGGTIGKTYLIQGVSVRSVFASYLIRVIPSKLVCAEYLKRFLECPFYWGQLRAKSAGTGQPNVNATSLKSLIVPVPPLAEQRRIVSKVEGLMSLCDTLESQRRSRESVRERASRSVLASLTSASAPVPAGTSRATSTTETLQSSWQRLSDHFEVLLDQPSGPAHLRQSILQLAVQGKLVRQDPNDEPASKAIQAADAKKQSLISEKKLKKQWKFSNIEDDDEPFPIPQSWAWCRILDTAERVTVGHVGSMKDEYVDEGIPFLRTLNVRALRYEPLGLKFISPEFHASLAKSALAPGDVLVVRSGNVGTTCVVPDSLPEANCSDLVIVKVPIAVDPNYLAIYMNSAAKVHVEAGTVGVALTHFNTKSVAAMPLSLPPKAEQKRIVSKVSVLLSQLDELSARLRSRQSTTDALLTALIHQILEGTE</sequence>
<comment type="similarity">
    <text evidence="1">Belongs to the type-I restriction system S methylase family.</text>
</comment>
<dbReference type="InterPro" id="IPR044946">
    <property type="entry name" value="Restrct_endonuc_typeI_TRD_sf"/>
</dbReference>
<dbReference type="Proteomes" id="UP000006222">
    <property type="component" value="Unassembled WGS sequence"/>
</dbReference>
<dbReference type="PANTHER" id="PTHR43140:SF1">
    <property type="entry name" value="TYPE I RESTRICTION ENZYME ECOKI SPECIFICITY SUBUNIT"/>
    <property type="match status" value="1"/>
</dbReference>
<dbReference type="Pfam" id="PF01420">
    <property type="entry name" value="Methylase_S"/>
    <property type="match status" value="2"/>
</dbReference>
<feature type="domain" description="Type I restriction modification DNA specificity" evidence="5">
    <location>
        <begin position="109"/>
        <end position="282"/>
    </location>
</feature>
<comment type="caution">
    <text evidence="6">The sequence shown here is derived from an EMBL/GenBank/DDBJ whole genome shotgun (WGS) entry which is preliminary data.</text>
</comment>
<evidence type="ECO:0000259" key="5">
    <source>
        <dbReference type="Pfam" id="PF01420"/>
    </source>
</evidence>
<accession>F2AU19</accession>
<organism evidence="6 7">
    <name type="scientific">Rhodopirellula baltica WH47</name>
    <dbReference type="NCBI Taxonomy" id="991778"/>
    <lineage>
        <taxon>Bacteria</taxon>
        <taxon>Pseudomonadati</taxon>
        <taxon>Planctomycetota</taxon>
        <taxon>Planctomycetia</taxon>
        <taxon>Pirellulales</taxon>
        <taxon>Pirellulaceae</taxon>
        <taxon>Rhodopirellula</taxon>
    </lineage>
</organism>
<keyword evidence="2" id="KW-0680">Restriction system</keyword>
<dbReference type="GO" id="GO:0009307">
    <property type="term" value="P:DNA restriction-modification system"/>
    <property type="evidence" value="ECO:0007669"/>
    <property type="project" value="UniProtKB-KW"/>
</dbReference>
<evidence type="ECO:0000313" key="6">
    <source>
        <dbReference type="EMBL" id="EGF26810.1"/>
    </source>
</evidence>
<evidence type="ECO:0000313" key="7">
    <source>
        <dbReference type="Proteomes" id="UP000006222"/>
    </source>
</evidence>
<dbReference type="PATRIC" id="fig|991778.3.peg.3417"/>
<dbReference type="GO" id="GO:0003677">
    <property type="term" value="F:DNA binding"/>
    <property type="evidence" value="ECO:0007669"/>
    <property type="project" value="UniProtKB-KW"/>
</dbReference>